<dbReference type="SMART" id="SM00091">
    <property type="entry name" value="PAS"/>
    <property type="match status" value="4"/>
</dbReference>
<dbReference type="InterPro" id="IPR005467">
    <property type="entry name" value="His_kinase_dom"/>
</dbReference>
<dbReference type="FunFam" id="3.30.565.10:FF:000010">
    <property type="entry name" value="Sensor histidine kinase RcsC"/>
    <property type="match status" value="1"/>
</dbReference>
<dbReference type="SUPFAM" id="SSF47384">
    <property type="entry name" value="Homodimeric domain of signal transducing histidine kinase"/>
    <property type="match status" value="1"/>
</dbReference>
<comment type="catalytic activity">
    <reaction evidence="1">
        <text>ATP + protein L-histidine = ADP + protein N-phospho-L-histidine.</text>
        <dbReference type="EC" id="2.7.13.3"/>
    </reaction>
</comment>
<organism evidence="12 13">
    <name type="scientific">Chondromyces crocatus</name>
    <dbReference type="NCBI Taxonomy" id="52"/>
    <lineage>
        <taxon>Bacteria</taxon>
        <taxon>Pseudomonadati</taxon>
        <taxon>Myxococcota</taxon>
        <taxon>Polyangia</taxon>
        <taxon>Polyangiales</taxon>
        <taxon>Polyangiaceae</taxon>
        <taxon>Chondromyces</taxon>
    </lineage>
</organism>
<dbReference type="InterPro" id="IPR001789">
    <property type="entry name" value="Sig_transdc_resp-reg_receiver"/>
</dbReference>
<evidence type="ECO:0000256" key="5">
    <source>
        <dbReference type="ARBA" id="ARBA00022777"/>
    </source>
</evidence>
<dbReference type="SUPFAM" id="SSF55781">
    <property type="entry name" value="GAF domain-like"/>
    <property type="match status" value="1"/>
</dbReference>
<dbReference type="PROSITE" id="PS50110">
    <property type="entry name" value="RESPONSE_REGULATORY"/>
    <property type="match status" value="1"/>
</dbReference>
<feature type="domain" description="PAS" evidence="10">
    <location>
        <begin position="631"/>
        <end position="701"/>
    </location>
</feature>
<evidence type="ECO:0000313" key="12">
    <source>
        <dbReference type="EMBL" id="AKT37978.1"/>
    </source>
</evidence>
<dbReference type="CDD" id="cd00082">
    <property type="entry name" value="HisKA"/>
    <property type="match status" value="1"/>
</dbReference>
<protein>
    <recommendedName>
        <fullName evidence="2">histidine kinase</fullName>
        <ecNumber evidence="2">2.7.13.3</ecNumber>
    </recommendedName>
</protein>
<keyword evidence="4" id="KW-0808">Transferase</keyword>
<feature type="region of interest" description="Disordered" evidence="7">
    <location>
        <begin position="1126"/>
        <end position="1147"/>
    </location>
</feature>
<dbReference type="InterPro" id="IPR003661">
    <property type="entry name" value="HisK_dim/P_dom"/>
</dbReference>
<dbReference type="SMART" id="SM00086">
    <property type="entry name" value="PAC"/>
    <property type="match status" value="4"/>
</dbReference>
<feature type="domain" description="PAC" evidence="11">
    <location>
        <begin position="705"/>
        <end position="757"/>
    </location>
</feature>
<dbReference type="RefSeq" id="WP_050430272.1">
    <property type="nucleotide sequence ID" value="NZ_CP012159.1"/>
</dbReference>
<dbReference type="Gene3D" id="3.30.450.20">
    <property type="entry name" value="PAS domain"/>
    <property type="match status" value="4"/>
</dbReference>
<dbReference type="SMART" id="SM00448">
    <property type="entry name" value="REC"/>
    <property type="match status" value="1"/>
</dbReference>
<dbReference type="OrthoDB" id="5523766at2"/>
<dbReference type="InterPro" id="IPR029016">
    <property type="entry name" value="GAF-like_dom_sf"/>
</dbReference>
<feature type="modified residue" description="4-aspartylphosphate" evidence="6">
    <location>
        <position position="1204"/>
    </location>
</feature>
<evidence type="ECO:0000256" key="3">
    <source>
        <dbReference type="ARBA" id="ARBA00022553"/>
    </source>
</evidence>
<dbReference type="SUPFAM" id="SSF55874">
    <property type="entry name" value="ATPase domain of HSP90 chaperone/DNA topoisomerase II/histidine kinase"/>
    <property type="match status" value="1"/>
</dbReference>
<dbReference type="Pfam" id="PF08448">
    <property type="entry name" value="PAS_4"/>
    <property type="match status" value="1"/>
</dbReference>
<dbReference type="InterPro" id="IPR001610">
    <property type="entry name" value="PAC"/>
</dbReference>
<evidence type="ECO:0000256" key="1">
    <source>
        <dbReference type="ARBA" id="ARBA00000085"/>
    </source>
</evidence>
<dbReference type="InterPro" id="IPR013656">
    <property type="entry name" value="PAS_4"/>
</dbReference>
<feature type="domain" description="Histidine kinase" evidence="8">
    <location>
        <begin position="906"/>
        <end position="1124"/>
    </location>
</feature>
<dbReference type="InterPro" id="IPR003018">
    <property type="entry name" value="GAF"/>
</dbReference>
<dbReference type="Pfam" id="PF00072">
    <property type="entry name" value="Response_reg"/>
    <property type="match status" value="1"/>
</dbReference>
<dbReference type="CDD" id="cd16922">
    <property type="entry name" value="HATPase_EvgS-ArcB-TorS-like"/>
    <property type="match status" value="1"/>
</dbReference>
<dbReference type="PANTHER" id="PTHR43547:SF2">
    <property type="entry name" value="HYBRID SIGNAL TRANSDUCTION HISTIDINE KINASE C"/>
    <property type="match status" value="1"/>
</dbReference>
<feature type="domain" description="PAS" evidence="10">
    <location>
        <begin position="754"/>
        <end position="826"/>
    </location>
</feature>
<name>A0A0K1EBL8_CHOCO</name>
<dbReference type="InterPro" id="IPR003594">
    <property type="entry name" value="HATPase_dom"/>
</dbReference>
<keyword evidence="5" id="KW-0418">Kinase</keyword>
<dbReference type="EC" id="2.7.13.3" evidence="2"/>
<dbReference type="AlphaFoldDB" id="A0A0K1EBL8"/>
<dbReference type="CDD" id="cd17580">
    <property type="entry name" value="REC_2_DhkD-like"/>
    <property type="match status" value="1"/>
</dbReference>
<dbReference type="GO" id="GO:0006355">
    <property type="term" value="P:regulation of DNA-templated transcription"/>
    <property type="evidence" value="ECO:0007669"/>
    <property type="project" value="InterPro"/>
</dbReference>
<dbReference type="Pfam" id="PF01590">
    <property type="entry name" value="GAF"/>
    <property type="match status" value="1"/>
</dbReference>
<dbReference type="InterPro" id="IPR000700">
    <property type="entry name" value="PAS-assoc_C"/>
</dbReference>
<dbReference type="SUPFAM" id="SSF55785">
    <property type="entry name" value="PYP-like sensor domain (PAS domain)"/>
    <property type="match status" value="4"/>
</dbReference>
<proteinExistence type="predicted"/>
<feature type="domain" description="PAS" evidence="10">
    <location>
        <begin position="168"/>
        <end position="241"/>
    </location>
</feature>
<dbReference type="SMART" id="SM00388">
    <property type="entry name" value="HisKA"/>
    <property type="match status" value="1"/>
</dbReference>
<dbReference type="PATRIC" id="fig|52.7.peg.2282"/>
<accession>A0A0K1EBL8</accession>
<dbReference type="InterPro" id="IPR013767">
    <property type="entry name" value="PAS_fold"/>
</dbReference>
<dbReference type="InterPro" id="IPR000014">
    <property type="entry name" value="PAS"/>
</dbReference>
<reference evidence="12 13" key="1">
    <citation type="submission" date="2015-07" db="EMBL/GenBank/DDBJ databases">
        <title>Genome analysis of myxobacterium Chondromyces crocatus Cm c5 reveals a high potential for natural compound synthesis and the genetic basis for the loss of fruiting body formation.</title>
        <authorList>
            <person name="Zaburannyi N."/>
            <person name="Bunk B."/>
            <person name="Maier J."/>
            <person name="Overmann J."/>
            <person name="Mueller R."/>
        </authorList>
    </citation>
    <scope>NUCLEOTIDE SEQUENCE [LARGE SCALE GENOMIC DNA]</scope>
    <source>
        <strain evidence="12 13">Cm c5</strain>
    </source>
</reference>
<evidence type="ECO:0000259" key="8">
    <source>
        <dbReference type="PROSITE" id="PS50109"/>
    </source>
</evidence>
<dbReference type="PRINTS" id="PR00344">
    <property type="entry name" value="BCTRLSENSOR"/>
</dbReference>
<evidence type="ECO:0000259" key="10">
    <source>
        <dbReference type="PROSITE" id="PS50112"/>
    </source>
</evidence>
<evidence type="ECO:0000256" key="2">
    <source>
        <dbReference type="ARBA" id="ARBA00012438"/>
    </source>
</evidence>
<keyword evidence="13" id="KW-1185">Reference proteome</keyword>
<dbReference type="GO" id="GO:0000155">
    <property type="term" value="F:phosphorelay sensor kinase activity"/>
    <property type="evidence" value="ECO:0007669"/>
    <property type="project" value="InterPro"/>
</dbReference>
<dbReference type="Gene3D" id="3.30.565.10">
    <property type="entry name" value="Histidine kinase-like ATPase, C-terminal domain"/>
    <property type="match status" value="1"/>
</dbReference>
<dbReference type="InterPro" id="IPR011006">
    <property type="entry name" value="CheY-like_superfamily"/>
</dbReference>
<dbReference type="STRING" id="52.CMC5_021190"/>
<keyword evidence="3 6" id="KW-0597">Phosphoprotein</keyword>
<evidence type="ECO:0000259" key="9">
    <source>
        <dbReference type="PROSITE" id="PS50110"/>
    </source>
</evidence>
<dbReference type="PROSITE" id="PS50112">
    <property type="entry name" value="PAS"/>
    <property type="match status" value="3"/>
</dbReference>
<dbReference type="Proteomes" id="UP000067626">
    <property type="component" value="Chromosome"/>
</dbReference>
<dbReference type="InterPro" id="IPR004358">
    <property type="entry name" value="Sig_transdc_His_kin-like_C"/>
</dbReference>
<dbReference type="PROSITE" id="PS50109">
    <property type="entry name" value="HIS_KIN"/>
    <property type="match status" value="1"/>
</dbReference>
<dbReference type="Pfam" id="PF02518">
    <property type="entry name" value="HATPase_c"/>
    <property type="match status" value="1"/>
</dbReference>
<dbReference type="NCBIfam" id="TIGR00229">
    <property type="entry name" value="sensory_box"/>
    <property type="match status" value="3"/>
</dbReference>
<dbReference type="KEGG" id="ccro:CMC5_021190"/>
<dbReference type="Gene3D" id="3.30.450.40">
    <property type="match status" value="1"/>
</dbReference>
<dbReference type="InterPro" id="IPR035965">
    <property type="entry name" value="PAS-like_dom_sf"/>
</dbReference>
<dbReference type="EMBL" id="CP012159">
    <property type="protein sequence ID" value="AKT37978.1"/>
    <property type="molecule type" value="Genomic_DNA"/>
</dbReference>
<evidence type="ECO:0000313" key="13">
    <source>
        <dbReference type="Proteomes" id="UP000067626"/>
    </source>
</evidence>
<dbReference type="CDD" id="cd00130">
    <property type="entry name" value="PAS"/>
    <property type="match status" value="3"/>
</dbReference>
<dbReference type="SUPFAM" id="SSF52172">
    <property type="entry name" value="CheY-like"/>
    <property type="match status" value="1"/>
</dbReference>
<dbReference type="Gene3D" id="1.10.287.130">
    <property type="match status" value="1"/>
</dbReference>
<dbReference type="PANTHER" id="PTHR43547">
    <property type="entry name" value="TWO-COMPONENT HISTIDINE KINASE"/>
    <property type="match status" value="1"/>
</dbReference>
<gene>
    <name evidence="12" type="ORF">CMC5_021190</name>
</gene>
<feature type="domain" description="PAC" evidence="11">
    <location>
        <begin position="246"/>
        <end position="298"/>
    </location>
</feature>
<feature type="domain" description="PAC" evidence="11">
    <location>
        <begin position="567"/>
        <end position="623"/>
    </location>
</feature>
<sequence length="1277" mass="139387">MAESPAPEPSPRRFAALLRERKAALLEAWKRRVLEAPEVPEANRLSEPALLDHIPALIDRLGALLDACPVETDRAESLGRSLGQEETPFQHADQRHQERYSLATALRELSYLRAEIGALCLGEGWPLTGAASALVHAALDEASTTLASQMDRAALAEERRVQDVLRENERRLSTTLKSIGDAVLSTDERGRISLLNPVASALTGWSREEALGQPVEAVFRLVDEQTREPVENPTGRALREGHAVGLGSHALLLRRGGGEIAVDDSAAPIVDDAGRATGVVLVFRDVTAERAADAERARLLAEAQSAQRVAESSRERIALLAQVSAIMGSSLDDEEHLKELARLLIATLGDGCTVNMVGVDGAFDRKISAAVNEEIGARLDQTCRTPLPERVRDLMLAQLQSGRARSFDDFTAEVLSGLAPDDPYVMAVREIPVLAAVFQPLCVRGRPLGFITLFTVDPARAYSPDDLALLEDVAERAALAMENARLFREVEGQRARLYELFRQAPVAIAILRGPTHIVELNNPRMDRICGPLDRIGKPLSEAMPELVEQGYVALMDEAYQTGQAKVGIEQYVLIDREGDGRMEGVYVDFVDQPMRNAAGEVEAIIHVSFDVTERVLARQRMEMLDEEARQSEERFRATFEQAAVGVSLTAPDGRMVLANQKFADILGYSTEELSTKDFRELTHPDDLALSNLSMEQLLSGEVKAATLEKRYVRKDGRPVWATVSTSLVRRATGEPDHFIAIVEDITARKEAEAARALFEELVETSKDVIGFATPQGQVLYLNSAGCRLLGLAGRSEARARTLVDCIGPESLHRALDEMLPAVLDGAVWEGELTVRNVKTGEVIPVHQTTLAIRGEGGATRAVAIVARDLREQKRLESERGELLAREKRARAAAEEANELKDHFLATVSHELRTPLNAIMGWTRMLRAGHLPPERHARALETVERNAKAQAQLVEDLLDISRIMSGKLRIEVHPLDLIGVLETALETVRPGAEAKHLTLQTSLGHGAMTVLGDAARLQQVIWNLLSNAIKFTPQGGTVMVRMVRDEGTVALEIEDTGQGIAPDFLPHVFDRFRQAEDSITRSHGGLGLGLAIVKSLVELHGGTIHAESAGEGMGARFSVRLPCVKTREQPPERGSVPPSGLEGHEGDCPPEIRGMRILVVDDEPDARELLVTMLERCGATVVAAASAAEALEAVGRMRPDLLLADIAMPGEDGYSLIRKVRRLRQEQGSRTLAVALTAHARSEDRTRALRAGFNMHVPKPIDPAELVAVIASLAPRER</sequence>
<evidence type="ECO:0000259" key="11">
    <source>
        <dbReference type="PROSITE" id="PS50113"/>
    </source>
</evidence>
<dbReference type="SMART" id="SM00387">
    <property type="entry name" value="HATPase_c"/>
    <property type="match status" value="1"/>
</dbReference>
<dbReference type="InterPro" id="IPR036890">
    <property type="entry name" value="HATPase_C_sf"/>
</dbReference>
<dbReference type="Gene3D" id="3.40.50.2300">
    <property type="match status" value="1"/>
</dbReference>
<dbReference type="Pfam" id="PF00989">
    <property type="entry name" value="PAS"/>
    <property type="match status" value="3"/>
</dbReference>
<evidence type="ECO:0000256" key="6">
    <source>
        <dbReference type="PROSITE-ProRule" id="PRU00169"/>
    </source>
</evidence>
<evidence type="ECO:0000256" key="7">
    <source>
        <dbReference type="SAM" id="MobiDB-lite"/>
    </source>
</evidence>
<dbReference type="PROSITE" id="PS50113">
    <property type="entry name" value="PAC"/>
    <property type="match status" value="4"/>
</dbReference>
<dbReference type="InterPro" id="IPR036097">
    <property type="entry name" value="HisK_dim/P_sf"/>
</dbReference>
<evidence type="ECO:0000256" key="4">
    <source>
        <dbReference type="ARBA" id="ARBA00022679"/>
    </source>
</evidence>
<feature type="domain" description="PAC" evidence="11">
    <location>
        <begin position="828"/>
        <end position="881"/>
    </location>
</feature>
<feature type="domain" description="Response regulatory" evidence="9">
    <location>
        <begin position="1155"/>
        <end position="1273"/>
    </location>
</feature>
<dbReference type="Pfam" id="PF00512">
    <property type="entry name" value="HisKA"/>
    <property type="match status" value="1"/>
</dbReference>